<evidence type="ECO:0008006" key="4">
    <source>
        <dbReference type="Google" id="ProtNLM"/>
    </source>
</evidence>
<dbReference type="Proteomes" id="UP001107558">
    <property type="component" value="Chromosome 3"/>
</dbReference>
<sequence length="155" mass="17742">MKTVFVIIFSLSCFKFVITKNLPFGIDFEDCGGKLELVSISISTCHYIPCKIERRNLAEITIEYDPRNSPYQANTLEFDARWIIDGLQTKALFIPETCNNDGCIRNSPNGLLQFTVLVYVSDTLPIGLMGYLYWRTVYPNNGDLLFCSRIPVFIY</sequence>
<gene>
    <name evidence="2" type="ORF">PVAND_002458</name>
</gene>
<keyword evidence="1" id="KW-0732">Signal</keyword>
<dbReference type="InterPro" id="IPR014756">
    <property type="entry name" value="Ig_E-set"/>
</dbReference>
<dbReference type="Gene3D" id="2.60.40.770">
    <property type="match status" value="1"/>
</dbReference>
<evidence type="ECO:0000313" key="3">
    <source>
        <dbReference type="Proteomes" id="UP001107558"/>
    </source>
</evidence>
<evidence type="ECO:0000256" key="1">
    <source>
        <dbReference type="SAM" id="SignalP"/>
    </source>
</evidence>
<protein>
    <recommendedName>
        <fullName evidence="4">MD-2-related lipid-recognition domain-containing protein</fullName>
    </recommendedName>
</protein>
<dbReference type="EMBL" id="JADBJN010000003">
    <property type="protein sequence ID" value="KAG5672324.1"/>
    <property type="molecule type" value="Genomic_DNA"/>
</dbReference>
<name>A0A9J6BR25_POLVA</name>
<feature type="signal peptide" evidence="1">
    <location>
        <begin position="1"/>
        <end position="19"/>
    </location>
</feature>
<evidence type="ECO:0000313" key="2">
    <source>
        <dbReference type="EMBL" id="KAG5672324.1"/>
    </source>
</evidence>
<keyword evidence="3" id="KW-1185">Reference proteome</keyword>
<feature type="chain" id="PRO_5039892480" description="MD-2-related lipid-recognition domain-containing protein" evidence="1">
    <location>
        <begin position="20"/>
        <end position="155"/>
    </location>
</feature>
<organism evidence="2 3">
    <name type="scientific">Polypedilum vanderplanki</name>
    <name type="common">Sleeping chironomid midge</name>
    <dbReference type="NCBI Taxonomy" id="319348"/>
    <lineage>
        <taxon>Eukaryota</taxon>
        <taxon>Metazoa</taxon>
        <taxon>Ecdysozoa</taxon>
        <taxon>Arthropoda</taxon>
        <taxon>Hexapoda</taxon>
        <taxon>Insecta</taxon>
        <taxon>Pterygota</taxon>
        <taxon>Neoptera</taxon>
        <taxon>Endopterygota</taxon>
        <taxon>Diptera</taxon>
        <taxon>Nematocera</taxon>
        <taxon>Chironomoidea</taxon>
        <taxon>Chironomidae</taxon>
        <taxon>Chironominae</taxon>
        <taxon>Polypedilum</taxon>
        <taxon>Polypedilum</taxon>
    </lineage>
</organism>
<accession>A0A9J6BR25</accession>
<dbReference type="AlphaFoldDB" id="A0A9J6BR25"/>
<comment type="caution">
    <text evidence="2">The sequence shown here is derived from an EMBL/GenBank/DDBJ whole genome shotgun (WGS) entry which is preliminary data.</text>
</comment>
<reference evidence="2" key="1">
    <citation type="submission" date="2021-03" db="EMBL/GenBank/DDBJ databases">
        <title>Chromosome level genome of the anhydrobiotic midge Polypedilum vanderplanki.</title>
        <authorList>
            <person name="Yoshida Y."/>
            <person name="Kikawada T."/>
            <person name="Gusev O."/>
        </authorList>
    </citation>
    <scope>NUCLEOTIDE SEQUENCE</scope>
    <source>
        <strain evidence="2">NIAS01</strain>
        <tissue evidence="2">Whole body or cell culture</tissue>
    </source>
</reference>
<dbReference type="SUPFAM" id="SSF81296">
    <property type="entry name" value="E set domains"/>
    <property type="match status" value="1"/>
</dbReference>
<proteinExistence type="predicted"/>